<proteinExistence type="predicted"/>
<feature type="compositionally biased region" description="Polar residues" evidence="1">
    <location>
        <begin position="49"/>
        <end position="59"/>
    </location>
</feature>
<dbReference type="Proteomes" id="UP001159363">
    <property type="component" value="Chromosome 8"/>
</dbReference>
<evidence type="ECO:0000313" key="3">
    <source>
        <dbReference type="Proteomes" id="UP001159363"/>
    </source>
</evidence>
<name>A0ABQ9GT78_9NEOP</name>
<feature type="region of interest" description="Disordered" evidence="1">
    <location>
        <begin position="1"/>
        <end position="27"/>
    </location>
</feature>
<organism evidence="2 3">
    <name type="scientific">Dryococelus australis</name>
    <dbReference type="NCBI Taxonomy" id="614101"/>
    <lineage>
        <taxon>Eukaryota</taxon>
        <taxon>Metazoa</taxon>
        <taxon>Ecdysozoa</taxon>
        <taxon>Arthropoda</taxon>
        <taxon>Hexapoda</taxon>
        <taxon>Insecta</taxon>
        <taxon>Pterygota</taxon>
        <taxon>Neoptera</taxon>
        <taxon>Polyneoptera</taxon>
        <taxon>Phasmatodea</taxon>
        <taxon>Verophasmatodea</taxon>
        <taxon>Anareolatae</taxon>
        <taxon>Phasmatidae</taxon>
        <taxon>Eurycanthinae</taxon>
        <taxon>Dryococelus</taxon>
    </lineage>
</organism>
<comment type="caution">
    <text evidence="2">The sequence shown here is derived from an EMBL/GenBank/DDBJ whole genome shotgun (WGS) entry which is preliminary data.</text>
</comment>
<protein>
    <submittedName>
        <fullName evidence="2">Uncharacterized protein</fullName>
    </submittedName>
</protein>
<evidence type="ECO:0000313" key="2">
    <source>
        <dbReference type="EMBL" id="KAJ8875211.1"/>
    </source>
</evidence>
<dbReference type="EMBL" id="JARBHB010000009">
    <property type="protein sequence ID" value="KAJ8875211.1"/>
    <property type="molecule type" value="Genomic_DNA"/>
</dbReference>
<keyword evidence="3" id="KW-1185">Reference proteome</keyword>
<evidence type="ECO:0000256" key="1">
    <source>
        <dbReference type="SAM" id="MobiDB-lite"/>
    </source>
</evidence>
<feature type="region of interest" description="Disordered" evidence="1">
    <location>
        <begin position="49"/>
        <end position="71"/>
    </location>
</feature>
<gene>
    <name evidence="2" type="ORF">PR048_023106</name>
</gene>
<accession>A0ABQ9GT78</accession>
<reference evidence="2 3" key="1">
    <citation type="submission" date="2023-02" db="EMBL/GenBank/DDBJ databases">
        <title>LHISI_Scaffold_Assembly.</title>
        <authorList>
            <person name="Stuart O.P."/>
            <person name="Cleave R."/>
            <person name="Magrath M.J.L."/>
            <person name="Mikheyev A.S."/>
        </authorList>
    </citation>
    <scope>NUCLEOTIDE SEQUENCE [LARGE SCALE GENOMIC DNA]</scope>
    <source>
        <strain evidence="2">Daus_M_001</strain>
        <tissue evidence="2">Leg muscle</tissue>
    </source>
</reference>
<sequence length="425" mass="46912">MLPHHPASSRALHGDDEGCGAIISSAPEDDARPLTTLRRGWARHGLHNAVSTHHPQRQSPHCGRDNASGLRPFSAAISPLHQARPSRTPPVTEAALGRVVRLLAIYPPGRIGFDSRRGRTRDFRMWDDATGRRVFSGISRFPRPCIPAMIHTHLASPSSAHKTLDVQSRPNLFTKFTHSDMLSIGRVYTGSELVPIAVTSCPNEFPSRPVISLTLAQSSPSTVTEDNQCAVDIGICLRKTLESNLQVVELANFSAAGQMRKLLQQPLEVRQQLRRMYGIEFCCVLLFYPRKINGPSYLTLTGEWRPDMLQTRGDGVRGLECKRLAYKLASHTTQVDLGKKGVHLPMQESELCVTGLTILFANDVRGSTTQSFTRCQRSCSHRLLPLAEQLASLFGSAKGGHSVVPGPTAGFSISRGFEHEFQRRY</sequence>